<dbReference type="EMBL" id="JBHSJJ010000002">
    <property type="protein sequence ID" value="MFC4870863.1"/>
    <property type="molecule type" value="Genomic_DNA"/>
</dbReference>
<name>A0ABV9SWY2_9BACT</name>
<feature type="chain" id="PRO_5045849566" evidence="2">
    <location>
        <begin position="30"/>
        <end position="377"/>
    </location>
</feature>
<dbReference type="CDD" id="cd19152">
    <property type="entry name" value="AKR_AKR15A"/>
    <property type="match status" value="1"/>
</dbReference>
<dbReference type="InterPro" id="IPR023210">
    <property type="entry name" value="NADP_OxRdtase_dom"/>
</dbReference>
<feature type="domain" description="NADP-dependent oxidoreductase" evidence="3">
    <location>
        <begin position="60"/>
        <end position="365"/>
    </location>
</feature>
<sequence length="377" mass="42146">MTTRRNFIEKSLKITAAAGMAPVIPTLHAAGSFSEKPSHMDQPKKTSPLGNHFRPSQSYGLGGVAIGNGFRPTTDEQAQEAMEAAWDAGVRLFDTSPWYGLGLSERRFGRFLHNQKREDYILSTKTGRLLKAANKPPKTATWNTPSPFDYEYDYSAEGTRRSIEDSLQRMGIESIDIVFIHDLSPDNGDMKENWTEFFKVAEKGAMKELTRMREEGLIKAWGLGVNRIEPILKTIEVADPDIFLSATQYSLMYHEGALNRLFPICDERDISIIVGAPLNAGFLAGIDRYDYWGKIPEGFMEKREQMSKIAEKHGTDLRTAALQFSAAPATVSAVIPGTRYAHQAKENVESMKVKIPAAFWEELKERKLIASHAPTPS</sequence>
<feature type="region of interest" description="Disordered" evidence="1">
    <location>
        <begin position="31"/>
        <end position="54"/>
    </location>
</feature>
<dbReference type="PROSITE" id="PS51318">
    <property type="entry name" value="TAT"/>
    <property type="match status" value="1"/>
</dbReference>
<organism evidence="4 5">
    <name type="scientific">Negadavirga shengliensis</name>
    <dbReference type="NCBI Taxonomy" id="1389218"/>
    <lineage>
        <taxon>Bacteria</taxon>
        <taxon>Pseudomonadati</taxon>
        <taxon>Bacteroidota</taxon>
        <taxon>Cytophagia</taxon>
        <taxon>Cytophagales</taxon>
        <taxon>Cyclobacteriaceae</taxon>
        <taxon>Negadavirga</taxon>
    </lineage>
</organism>
<dbReference type="PANTHER" id="PTHR42686:SF1">
    <property type="entry name" value="GH17980P-RELATED"/>
    <property type="match status" value="1"/>
</dbReference>
<dbReference type="InterPro" id="IPR036812">
    <property type="entry name" value="NAD(P)_OxRdtase_dom_sf"/>
</dbReference>
<dbReference type="RefSeq" id="WP_377061801.1">
    <property type="nucleotide sequence ID" value="NZ_JBHSJJ010000002.1"/>
</dbReference>
<dbReference type="Proteomes" id="UP001595818">
    <property type="component" value="Unassembled WGS sequence"/>
</dbReference>
<dbReference type="InterPro" id="IPR006311">
    <property type="entry name" value="TAT_signal"/>
</dbReference>
<evidence type="ECO:0000313" key="5">
    <source>
        <dbReference type="Proteomes" id="UP001595818"/>
    </source>
</evidence>
<dbReference type="PANTHER" id="PTHR42686">
    <property type="entry name" value="GH17980P-RELATED"/>
    <property type="match status" value="1"/>
</dbReference>
<keyword evidence="2" id="KW-0732">Signal</keyword>
<accession>A0ABV9SWY2</accession>
<dbReference type="InterPro" id="IPR020471">
    <property type="entry name" value="AKR"/>
</dbReference>
<evidence type="ECO:0000256" key="1">
    <source>
        <dbReference type="SAM" id="MobiDB-lite"/>
    </source>
</evidence>
<proteinExistence type="predicted"/>
<dbReference type="SUPFAM" id="SSF51430">
    <property type="entry name" value="NAD(P)-linked oxidoreductase"/>
    <property type="match status" value="1"/>
</dbReference>
<evidence type="ECO:0000256" key="2">
    <source>
        <dbReference type="SAM" id="SignalP"/>
    </source>
</evidence>
<evidence type="ECO:0000259" key="3">
    <source>
        <dbReference type="Pfam" id="PF00248"/>
    </source>
</evidence>
<keyword evidence="5" id="KW-1185">Reference proteome</keyword>
<comment type="caution">
    <text evidence="4">The sequence shown here is derived from an EMBL/GenBank/DDBJ whole genome shotgun (WGS) entry which is preliminary data.</text>
</comment>
<gene>
    <name evidence="4" type="ORF">ACFPFU_04135</name>
</gene>
<dbReference type="Pfam" id="PF00248">
    <property type="entry name" value="Aldo_ket_red"/>
    <property type="match status" value="1"/>
</dbReference>
<dbReference type="Gene3D" id="3.20.20.100">
    <property type="entry name" value="NADP-dependent oxidoreductase domain"/>
    <property type="match status" value="1"/>
</dbReference>
<protein>
    <submittedName>
        <fullName evidence="4">Aldo/keto reductase</fullName>
    </submittedName>
</protein>
<feature type="signal peptide" evidence="2">
    <location>
        <begin position="1"/>
        <end position="29"/>
    </location>
</feature>
<evidence type="ECO:0000313" key="4">
    <source>
        <dbReference type="EMBL" id="MFC4870863.1"/>
    </source>
</evidence>
<reference evidence="5" key="1">
    <citation type="journal article" date="2019" name="Int. J. Syst. Evol. Microbiol.">
        <title>The Global Catalogue of Microorganisms (GCM) 10K type strain sequencing project: providing services to taxonomists for standard genome sequencing and annotation.</title>
        <authorList>
            <consortium name="The Broad Institute Genomics Platform"/>
            <consortium name="The Broad Institute Genome Sequencing Center for Infectious Disease"/>
            <person name="Wu L."/>
            <person name="Ma J."/>
        </authorList>
    </citation>
    <scope>NUCLEOTIDE SEQUENCE [LARGE SCALE GENOMIC DNA]</scope>
    <source>
        <strain evidence="5">CGMCC 4.7466</strain>
    </source>
</reference>